<comment type="caution">
    <text evidence="6">The sequence shown here is derived from an EMBL/GenBank/DDBJ whole genome shotgun (WGS) entry which is preliminary data.</text>
</comment>
<dbReference type="GO" id="GO:0031419">
    <property type="term" value="F:cobalamin binding"/>
    <property type="evidence" value="ECO:0007669"/>
    <property type="project" value="UniProtKB-UniRule"/>
</dbReference>
<comment type="pathway">
    <text evidence="5">Amine and polyamine degradation; ethanolamine degradation.</text>
</comment>
<protein>
    <recommendedName>
        <fullName evidence="5">Ethanolamine ammonia-lyase small subunit</fullName>
        <shortName evidence="5">EAL small subunit</shortName>
        <ecNumber evidence="5">4.3.1.7</ecNumber>
    </recommendedName>
</protein>
<dbReference type="GO" id="GO:0031471">
    <property type="term" value="C:ethanolamine degradation polyhedral organelle"/>
    <property type="evidence" value="ECO:0007669"/>
    <property type="project" value="UniProtKB-UniRule"/>
</dbReference>
<keyword evidence="1 5" id="KW-0846">Cobalamin</keyword>
<dbReference type="Pfam" id="PF05985">
    <property type="entry name" value="EutC"/>
    <property type="match status" value="1"/>
</dbReference>
<reference evidence="6 7" key="1">
    <citation type="submission" date="2020-04" db="EMBL/GenBank/DDBJ databases">
        <title>Donghicola sp., a member of the Rhodobacteraceae family isolated from mangrove forest in Thailand.</title>
        <authorList>
            <person name="Charoenyingcharoen P."/>
            <person name="Yukphan P."/>
        </authorList>
    </citation>
    <scope>NUCLEOTIDE SEQUENCE [LARGE SCALE GENOMIC DNA]</scope>
    <source>
        <strain evidence="6 7">B5-SW-15</strain>
    </source>
</reference>
<feature type="binding site" evidence="5">
    <location>
        <position position="154"/>
    </location>
    <ligand>
        <name>adenosylcob(III)alamin</name>
        <dbReference type="ChEBI" id="CHEBI:18408"/>
    </ligand>
</feature>
<dbReference type="HAMAP" id="MF_00601">
    <property type="entry name" value="EutC"/>
    <property type="match status" value="1"/>
</dbReference>
<dbReference type="AlphaFoldDB" id="A0A850Q6U3"/>
<dbReference type="Gene3D" id="3.40.50.11240">
    <property type="entry name" value="Ethanolamine ammonia-lyase light chain (EutC)"/>
    <property type="match status" value="1"/>
</dbReference>
<evidence type="ECO:0000256" key="1">
    <source>
        <dbReference type="ARBA" id="ARBA00022628"/>
    </source>
</evidence>
<dbReference type="GO" id="GO:0008851">
    <property type="term" value="F:ethanolamine ammonia-lyase activity"/>
    <property type="evidence" value="ECO:0007669"/>
    <property type="project" value="UniProtKB-UniRule"/>
</dbReference>
<dbReference type="InterPro" id="IPR042255">
    <property type="entry name" value="EutC_N"/>
</dbReference>
<dbReference type="InterPro" id="IPR042251">
    <property type="entry name" value="EutC_C"/>
</dbReference>
<dbReference type="EC" id="4.3.1.7" evidence="5"/>
<evidence type="ECO:0000256" key="2">
    <source>
        <dbReference type="ARBA" id="ARBA00023239"/>
    </source>
</evidence>
<evidence type="ECO:0000313" key="6">
    <source>
        <dbReference type="EMBL" id="NVO24673.1"/>
    </source>
</evidence>
<dbReference type="PIRSF" id="PIRSF018982">
    <property type="entry name" value="EutC"/>
    <property type="match status" value="1"/>
</dbReference>
<gene>
    <name evidence="5 6" type="primary">eutC</name>
    <name evidence="6" type="ORF">HJ536_15005</name>
</gene>
<evidence type="ECO:0000256" key="4">
    <source>
        <dbReference type="ARBA" id="ARBA00024446"/>
    </source>
</evidence>
<comment type="catalytic activity">
    <reaction evidence="5">
        <text>ethanolamine = acetaldehyde + NH4(+)</text>
        <dbReference type="Rhea" id="RHEA:15313"/>
        <dbReference type="ChEBI" id="CHEBI:15343"/>
        <dbReference type="ChEBI" id="CHEBI:28938"/>
        <dbReference type="ChEBI" id="CHEBI:57603"/>
        <dbReference type="EC" id="4.3.1.7"/>
    </reaction>
</comment>
<feature type="binding site" evidence="5">
    <location>
        <position position="204"/>
    </location>
    <ligand>
        <name>adenosylcob(III)alamin</name>
        <dbReference type="ChEBI" id="CHEBI:18408"/>
    </ligand>
</feature>
<dbReference type="InterPro" id="IPR009246">
    <property type="entry name" value="EutC"/>
</dbReference>
<accession>A0A850Q6U3</accession>
<feature type="binding site" evidence="5">
    <location>
        <position position="175"/>
    </location>
    <ligand>
        <name>adenosylcob(III)alamin</name>
        <dbReference type="ChEBI" id="CHEBI:18408"/>
    </ligand>
</feature>
<comment type="similarity">
    <text evidence="5">Belongs to the EutC family.</text>
</comment>
<comment type="function">
    <text evidence="5">Catalyzes the deamination of various vicinal amino-alcohols to oxo compounds. Allows this organism to utilize ethanolamine as the sole source of nitrogen and carbon in the presence of external vitamin B12.</text>
</comment>
<evidence type="ECO:0000313" key="7">
    <source>
        <dbReference type="Proteomes" id="UP000592216"/>
    </source>
</evidence>
<dbReference type="GO" id="GO:0046336">
    <property type="term" value="P:ethanolamine catabolic process"/>
    <property type="evidence" value="ECO:0007669"/>
    <property type="project" value="UniProtKB-UniRule"/>
</dbReference>
<dbReference type="GO" id="GO:0006520">
    <property type="term" value="P:amino acid metabolic process"/>
    <property type="evidence" value="ECO:0007669"/>
    <property type="project" value="InterPro"/>
</dbReference>
<comment type="cofactor">
    <cofactor evidence="5">
        <name>adenosylcob(III)alamin</name>
        <dbReference type="ChEBI" id="CHEBI:18408"/>
    </cofactor>
    <text evidence="5">Binds between the large and small subunits.</text>
</comment>
<evidence type="ECO:0000256" key="3">
    <source>
        <dbReference type="ARBA" id="ARBA00023285"/>
    </source>
</evidence>
<sequence length="243" mass="25523">MLPRRHLSPEALSQLKRFTDARIALGQAGAGLPTEAVLGFALDHARARDAIGSELNADALTEALRDGDWPLLAHSAVTSRQEYLTRPNLGRRLSDDTAAHLSATNLTCDLCIVVADGLSALAVNENAVGVIQALCPLLPPEMTVGTVLLRNGRVAAGDRIALALGAKAVLILIGERPGLSAADSLGAYLTWAPREDTRDAERFCVSNIRKGGLTLDAAARQIAALLDRSRIAGRSGVAIADGR</sequence>
<dbReference type="GO" id="GO:0009350">
    <property type="term" value="C:ethanolamine ammonia-lyase complex"/>
    <property type="evidence" value="ECO:0007669"/>
    <property type="project" value="UniProtKB-UniRule"/>
</dbReference>
<dbReference type="EMBL" id="JABCJE010000008">
    <property type="protein sequence ID" value="NVO24673.1"/>
    <property type="molecule type" value="Genomic_DNA"/>
</dbReference>
<name>A0A850Q6U3_9RHOB</name>
<proteinExistence type="inferred from homology"/>
<keyword evidence="3 5" id="KW-0170">Cobalt</keyword>
<dbReference type="UniPathway" id="UPA00560"/>
<comment type="subunit">
    <text evidence="5">The basic unit is a heterodimer which dimerizes to form tetramers. The heterotetramers trimerize; 6 large subunits form a core ring with 6 small subunits projecting outwards.</text>
</comment>
<keyword evidence="2 5" id="KW-0456">Lyase</keyword>
<dbReference type="NCBIfam" id="NF003971">
    <property type="entry name" value="PRK05465.1"/>
    <property type="match status" value="1"/>
</dbReference>
<dbReference type="PANTHER" id="PTHR39330:SF1">
    <property type="entry name" value="ETHANOLAMINE AMMONIA-LYASE SMALL SUBUNIT"/>
    <property type="match status" value="1"/>
</dbReference>
<dbReference type="Proteomes" id="UP000592216">
    <property type="component" value="Unassembled WGS sequence"/>
</dbReference>
<evidence type="ECO:0000256" key="5">
    <source>
        <dbReference type="HAMAP-Rule" id="MF_00601"/>
    </source>
</evidence>
<keyword evidence="4 5" id="KW-1283">Bacterial microcompartment</keyword>
<dbReference type="Gene3D" id="1.10.30.40">
    <property type="entry name" value="Ethanolamine ammonia-lyase light chain (EutC), N-terminal domain"/>
    <property type="match status" value="1"/>
</dbReference>
<comment type="subcellular location">
    <subcellularLocation>
        <location evidence="5">Bacterial microcompartment</location>
    </subcellularLocation>
</comment>
<organism evidence="6 7">
    <name type="scientific">Donghicola mangrovi</name>
    <dbReference type="NCBI Taxonomy" id="2729614"/>
    <lineage>
        <taxon>Bacteria</taxon>
        <taxon>Pseudomonadati</taxon>
        <taxon>Pseudomonadota</taxon>
        <taxon>Alphaproteobacteria</taxon>
        <taxon>Rhodobacterales</taxon>
        <taxon>Roseobacteraceae</taxon>
        <taxon>Donghicola</taxon>
    </lineage>
</organism>
<dbReference type="PANTHER" id="PTHR39330">
    <property type="entry name" value="ETHANOLAMINE AMMONIA-LYASE LIGHT CHAIN"/>
    <property type="match status" value="1"/>
</dbReference>